<feature type="domain" description="FtsX extracellular" evidence="1">
    <location>
        <begin position="55"/>
        <end position="137"/>
    </location>
</feature>
<dbReference type="RefSeq" id="WP_208269759.1">
    <property type="nucleotide sequence ID" value="NZ_BAAAGM010000070.1"/>
</dbReference>
<organism evidence="2 3">
    <name type="scientific">Actinomadura nitritigenes</name>
    <dbReference type="NCBI Taxonomy" id="134602"/>
    <lineage>
        <taxon>Bacteria</taxon>
        <taxon>Bacillati</taxon>
        <taxon>Actinomycetota</taxon>
        <taxon>Actinomycetes</taxon>
        <taxon>Streptosporangiales</taxon>
        <taxon>Thermomonosporaceae</taxon>
        <taxon>Actinomadura</taxon>
    </lineage>
</organism>
<dbReference type="Proteomes" id="UP000666915">
    <property type="component" value="Unassembled WGS sequence"/>
</dbReference>
<keyword evidence="3" id="KW-1185">Reference proteome</keyword>
<reference evidence="2 3" key="1">
    <citation type="submission" date="2021-03" db="EMBL/GenBank/DDBJ databases">
        <authorList>
            <person name="Kanchanasin P."/>
            <person name="Saeng-In P."/>
            <person name="Phongsopitanun W."/>
            <person name="Yuki M."/>
            <person name="Kudo T."/>
            <person name="Ohkuma M."/>
            <person name="Tanasupawat S."/>
        </authorList>
    </citation>
    <scope>NUCLEOTIDE SEQUENCE [LARGE SCALE GENOMIC DNA]</scope>
    <source>
        <strain evidence="2 3">L46</strain>
    </source>
</reference>
<dbReference type="EMBL" id="JAGEOK010000019">
    <property type="protein sequence ID" value="MBO2441392.1"/>
    <property type="molecule type" value="Genomic_DNA"/>
</dbReference>
<evidence type="ECO:0000313" key="3">
    <source>
        <dbReference type="Proteomes" id="UP000666915"/>
    </source>
</evidence>
<proteinExistence type="predicted"/>
<comment type="caution">
    <text evidence="2">The sequence shown here is derived from an EMBL/GenBank/DDBJ whole genome shotgun (WGS) entry which is preliminary data.</text>
</comment>
<accession>A0ABS3R5S5</accession>
<dbReference type="InterPro" id="IPR040690">
    <property type="entry name" value="FtsX_ECD"/>
</dbReference>
<evidence type="ECO:0000259" key="1">
    <source>
        <dbReference type="Pfam" id="PF18075"/>
    </source>
</evidence>
<evidence type="ECO:0000313" key="2">
    <source>
        <dbReference type="EMBL" id="MBO2441392.1"/>
    </source>
</evidence>
<dbReference type="Gene3D" id="3.30.70.3040">
    <property type="match status" value="1"/>
</dbReference>
<name>A0ABS3R5S5_9ACTN</name>
<gene>
    <name evidence="2" type="ORF">J4557_28105</name>
</gene>
<protein>
    <submittedName>
        <fullName evidence="2">Permease-like cell division protein FtsX</fullName>
    </submittedName>
</protein>
<sequence>MPPKRPNKVLIAFLAAGGTLLGLGAITVAIALMMSRPGGANSPTTPSPAGQQKLVAVFLNDDVTPTQMREILQTLDPDPGVISVAYVTPQHSKTSTQLPPSIRPSQPTALFVARIRDTATIKTLRQRLAGRPGVQDVKDAE</sequence>
<dbReference type="Pfam" id="PF18075">
    <property type="entry name" value="FtsX_ECD"/>
    <property type="match status" value="1"/>
</dbReference>